<organism evidence="1 2">
    <name type="scientific">Macleaya cordata</name>
    <name type="common">Five-seeded plume-poppy</name>
    <name type="synonym">Bocconia cordata</name>
    <dbReference type="NCBI Taxonomy" id="56857"/>
    <lineage>
        <taxon>Eukaryota</taxon>
        <taxon>Viridiplantae</taxon>
        <taxon>Streptophyta</taxon>
        <taxon>Embryophyta</taxon>
        <taxon>Tracheophyta</taxon>
        <taxon>Spermatophyta</taxon>
        <taxon>Magnoliopsida</taxon>
        <taxon>Ranunculales</taxon>
        <taxon>Papaveraceae</taxon>
        <taxon>Papaveroideae</taxon>
        <taxon>Macleaya</taxon>
    </lineage>
</organism>
<dbReference type="SUPFAM" id="SSF56399">
    <property type="entry name" value="ADP-ribosylation"/>
    <property type="match status" value="1"/>
</dbReference>
<dbReference type="Proteomes" id="UP000195402">
    <property type="component" value="Unassembled WGS sequence"/>
</dbReference>
<proteinExistence type="predicted"/>
<keyword evidence="2" id="KW-1185">Reference proteome</keyword>
<sequence length="150" mass="17324">MNNRLLKQIEPLYSPVKHHGIWKTEEWEGERSYHIIKKRFLSILGVFDKHAPVVVVVEEIPRGSEQFHLGFWSSISCVENLLYPKKYVVWSTNFILPEYVVSFKARMGFRRSSTLVMEGTCLDAISISYSGGDLKILTSSKDPYGREILQ</sequence>
<reference evidence="1 2" key="1">
    <citation type="journal article" date="2017" name="Mol. Plant">
        <title>The Genome of Medicinal Plant Macleaya cordata Provides New Insights into Benzylisoquinoline Alkaloids Metabolism.</title>
        <authorList>
            <person name="Liu X."/>
            <person name="Liu Y."/>
            <person name="Huang P."/>
            <person name="Ma Y."/>
            <person name="Qing Z."/>
            <person name="Tang Q."/>
            <person name="Cao H."/>
            <person name="Cheng P."/>
            <person name="Zheng Y."/>
            <person name="Yuan Z."/>
            <person name="Zhou Y."/>
            <person name="Liu J."/>
            <person name="Tang Z."/>
            <person name="Zhuo Y."/>
            <person name="Zhang Y."/>
            <person name="Yu L."/>
            <person name="Huang J."/>
            <person name="Yang P."/>
            <person name="Peng Q."/>
            <person name="Zhang J."/>
            <person name="Jiang W."/>
            <person name="Zhang Z."/>
            <person name="Lin K."/>
            <person name="Ro D.K."/>
            <person name="Chen X."/>
            <person name="Xiong X."/>
            <person name="Shang Y."/>
            <person name="Huang S."/>
            <person name="Zeng J."/>
        </authorList>
    </citation>
    <scope>NUCLEOTIDE SEQUENCE [LARGE SCALE GENOMIC DNA]</scope>
    <source>
        <strain evidence="2">cv. BLH2017</strain>
        <tissue evidence="1">Root</tissue>
    </source>
</reference>
<evidence type="ECO:0000313" key="2">
    <source>
        <dbReference type="Proteomes" id="UP000195402"/>
    </source>
</evidence>
<name>A0A200R1F4_MACCD</name>
<accession>A0A200R1F4</accession>
<gene>
    <name evidence="1" type="ORF">BVC80_399g19</name>
</gene>
<dbReference type="InParanoid" id="A0A200R1F4"/>
<evidence type="ECO:0000313" key="1">
    <source>
        <dbReference type="EMBL" id="OVA16508.1"/>
    </source>
</evidence>
<dbReference type="EMBL" id="MVGT01000492">
    <property type="protein sequence ID" value="OVA16508.1"/>
    <property type="molecule type" value="Genomic_DNA"/>
</dbReference>
<comment type="caution">
    <text evidence="1">The sequence shown here is derived from an EMBL/GenBank/DDBJ whole genome shotgun (WGS) entry which is preliminary data.</text>
</comment>
<dbReference type="AlphaFoldDB" id="A0A200R1F4"/>
<protein>
    <submittedName>
        <fullName evidence="1">Uncharacterized protein</fullName>
    </submittedName>
</protein>